<dbReference type="STRING" id="101127.A0A1X2GBX3"/>
<dbReference type="OrthoDB" id="2287180at2759"/>
<evidence type="ECO:0000256" key="1">
    <source>
        <dbReference type="SAM" id="Phobius"/>
    </source>
</evidence>
<dbReference type="Pfam" id="PF13349">
    <property type="entry name" value="DUF4097"/>
    <property type="match status" value="1"/>
</dbReference>
<dbReference type="Proteomes" id="UP000242146">
    <property type="component" value="Unassembled WGS sequence"/>
</dbReference>
<keyword evidence="1" id="KW-0472">Membrane</keyword>
<keyword evidence="1" id="KW-1133">Transmembrane helix</keyword>
<feature type="domain" description="DUF4097" evidence="2">
    <location>
        <begin position="240"/>
        <end position="382"/>
    </location>
</feature>
<dbReference type="AlphaFoldDB" id="A0A1X2GBX3"/>
<evidence type="ECO:0000259" key="2">
    <source>
        <dbReference type="Pfam" id="PF13349"/>
    </source>
</evidence>
<sequence>MASMSDMEKQPLREQYQSISTNNCPCQHGQIYEYGYQERRQRRFGGFSRFFGKLAVAACVLFLFVHVRPTWFTGRPHLRDQPYEQPVVHNIDGSNDLAAWADSQRYCNSSPSIPWNGKSVYDIQNTVKAVVVEHKSKNNQGLSIMHGWGKVVRNADLESPRVTFDVFFDSDDLQDVVYIEEDIQEDKVRLQLNTDSHYTQQGCFTIYVTVELPALDSLDFLGLGIISGDVTSEEEFTFRSEAVLATVSGNVKTEKLLTSPKIVLATVSGDVNSLTDIGEGSLDAASVSGNVQAIVGEALPNSNVKVDSVSGDVSLVMPVSLDSKFKVSVLSGKIELNSIEPERLHYKESRGPIGRSAKGYVGDNADASSSINVNTVSGNANITFI</sequence>
<reference evidence="3 4" key="1">
    <citation type="submission" date="2016-07" db="EMBL/GenBank/DDBJ databases">
        <title>Pervasive Adenine N6-methylation of Active Genes in Fungi.</title>
        <authorList>
            <consortium name="DOE Joint Genome Institute"/>
            <person name="Mondo S.J."/>
            <person name="Dannebaum R.O."/>
            <person name="Kuo R.C."/>
            <person name="Labutti K."/>
            <person name="Haridas S."/>
            <person name="Kuo A."/>
            <person name="Salamov A."/>
            <person name="Ahrendt S.R."/>
            <person name="Lipzen A."/>
            <person name="Sullivan W."/>
            <person name="Andreopoulos W.B."/>
            <person name="Clum A."/>
            <person name="Lindquist E."/>
            <person name="Daum C."/>
            <person name="Ramamoorthy G.K."/>
            <person name="Gryganskyi A."/>
            <person name="Culley D."/>
            <person name="Magnuson J.K."/>
            <person name="James T.Y."/>
            <person name="O'Malley M.A."/>
            <person name="Stajich J.E."/>
            <person name="Spatafora J.W."/>
            <person name="Visel A."/>
            <person name="Grigoriev I.V."/>
        </authorList>
    </citation>
    <scope>NUCLEOTIDE SEQUENCE [LARGE SCALE GENOMIC DNA]</scope>
    <source>
        <strain evidence="3 4">NRRL 3301</strain>
    </source>
</reference>
<organism evidence="3 4">
    <name type="scientific">Hesseltinella vesiculosa</name>
    <dbReference type="NCBI Taxonomy" id="101127"/>
    <lineage>
        <taxon>Eukaryota</taxon>
        <taxon>Fungi</taxon>
        <taxon>Fungi incertae sedis</taxon>
        <taxon>Mucoromycota</taxon>
        <taxon>Mucoromycotina</taxon>
        <taxon>Mucoromycetes</taxon>
        <taxon>Mucorales</taxon>
        <taxon>Cunninghamellaceae</taxon>
        <taxon>Hesseltinella</taxon>
    </lineage>
</organism>
<accession>A0A1X2GBX3</accession>
<dbReference type="EMBL" id="MCGT01000024">
    <property type="protein sequence ID" value="ORX50192.1"/>
    <property type="molecule type" value="Genomic_DNA"/>
</dbReference>
<name>A0A1X2GBX3_9FUNG</name>
<evidence type="ECO:0000313" key="3">
    <source>
        <dbReference type="EMBL" id="ORX50192.1"/>
    </source>
</evidence>
<keyword evidence="4" id="KW-1185">Reference proteome</keyword>
<gene>
    <name evidence="3" type="ORF">DM01DRAFT_1099199</name>
</gene>
<protein>
    <recommendedName>
        <fullName evidence="2">DUF4097 domain-containing protein</fullName>
    </recommendedName>
</protein>
<proteinExistence type="predicted"/>
<comment type="caution">
    <text evidence="3">The sequence shown here is derived from an EMBL/GenBank/DDBJ whole genome shotgun (WGS) entry which is preliminary data.</text>
</comment>
<keyword evidence="1" id="KW-0812">Transmembrane</keyword>
<evidence type="ECO:0000313" key="4">
    <source>
        <dbReference type="Proteomes" id="UP000242146"/>
    </source>
</evidence>
<feature type="transmembrane region" description="Helical" evidence="1">
    <location>
        <begin position="50"/>
        <end position="67"/>
    </location>
</feature>
<dbReference type="InterPro" id="IPR025164">
    <property type="entry name" value="Toastrack_DUF4097"/>
</dbReference>